<keyword evidence="2" id="KW-0808">Transferase</keyword>
<dbReference type="GO" id="GO:0016757">
    <property type="term" value="F:glycosyltransferase activity"/>
    <property type="evidence" value="ECO:0007669"/>
    <property type="project" value="UniProtKB-ARBA"/>
</dbReference>
<name>A0A438GR68_VITVI</name>
<sequence length="114" mass="12945">MYSDKRLENDKNMDRHKGGQLSGLLIIWDLSREKSRWSGTDTRGPKLRSVNDSNAAISDQMTTAKEEIVVCIKDVMEGERGNELKRNALKWKELAREAVNEGGSSDKNIKEFFA</sequence>
<evidence type="ECO:0000256" key="1">
    <source>
        <dbReference type="ARBA" id="ARBA00009995"/>
    </source>
</evidence>
<evidence type="ECO:0000313" key="2">
    <source>
        <dbReference type="EMBL" id="RVW74704.1"/>
    </source>
</evidence>
<reference evidence="2 3" key="1">
    <citation type="journal article" date="2018" name="PLoS Genet.">
        <title>Population sequencing reveals clonal diversity and ancestral inbreeding in the grapevine cultivar Chardonnay.</title>
        <authorList>
            <person name="Roach M.J."/>
            <person name="Johnson D.L."/>
            <person name="Bohlmann J."/>
            <person name="van Vuuren H.J."/>
            <person name="Jones S.J."/>
            <person name="Pretorius I.S."/>
            <person name="Schmidt S.A."/>
            <person name="Borneman A.R."/>
        </authorList>
    </citation>
    <scope>NUCLEOTIDE SEQUENCE [LARGE SCALE GENOMIC DNA]</scope>
    <source>
        <strain evidence="3">cv. Chardonnay</strain>
        <tissue evidence="2">Leaf</tissue>
    </source>
</reference>
<proteinExistence type="inferred from homology"/>
<dbReference type="SUPFAM" id="SSF53756">
    <property type="entry name" value="UDP-Glycosyltransferase/glycogen phosphorylase"/>
    <property type="match status" value="1"/>
</dbReference>
<dbReference type="Gene3D" id="3.40.50.2000">
    <property type="entry name" value="Glycogen Phosphorylase B"/>
    <property type="match status" value="2"/>
</dbReference>
<dbReference type="PANTHER" id="PTHR11926">
    <property type="entry name" value="GLUCOSYL/GLUCURONOSYL TRANSFERASES"/>
    <property type="match status" value="1"/>
</dbReference>
<gene>
    <name evidence="2" type="primary">UGT74C1_1</name>
    <name evidence="2" type="ORF">CK203_047923</name>
</gene>
<dbReference type="AlphaFoldDB" id="A0A438GR68"/>
<dbReference type="Proteomes" id="UP000288805">
    <property type="component" value="Unassembled WGS sequence"/>
</dbReference>
<protein>
    <submittedName>
        <fullName evidence="2">UDP-glycosyltransferase 74C1</fullName>
    </submittedName>
</protein>
<dbReference type="EMBL" id="QGNW01000365">
    <property type="protein sequence ID" value="RVW74704.1"/>
    <property type="molecule type" value="Genomic_DNA"/>
</dbReference>
<accession>A0A438GR68</accession>
<evidence type="ECO:0000313" key="3">
    <source>
        <dbReference type="Proteomes" id="UP000288805"/>
    </source>
</evidence>
<dbReference type="PANTHER" id="PTHR11926:SF1560">
    <property type="entry name" value="UDP-GLYCOSYLTRANSFERASE 74E1-RELATED"/>
    <property type="match status" value="1"/>
</dbReference>
<comment type="caution">
    <text evidence="2">The sequence shown here is derived from an EMBL/GenBank/DDBJ whole genome shotgun (WGS) entry which is preliminary data.</text>
</comment>
<organism evidence="2 3">
    <name type="scientific">Vitis vinifera</name>
    <name type="common">Grape</name>
    <dbReference type="NCBI Taxonomy" id="29760"/>
    <lineage>
        <taxon>Eukaryota</taxon>
        <taxon>Viridiplantae</taxon>
        <taxon>Streptophyta</taxon>
        <taxon>Embryophyta</taxon>
        <taxon>Tracheophyta</taxon>
        <taxon>Spermatophyta</taxon>
        <taxon>Magnoliopsida</taxon>
        <taxon>eudicotyledons</taxon>
        <taxon>Gunneridae</taxon>
        <taxon>Pentapetalae</taxon>
        <taxon>rosids</taxon>
        <taxon>Vitales</taxon>
        <taxon>Vitaceae</taxon>
        <taxon>Viteae</taxon>
        <taxon>Vitis</taxon>
    </lineage>
</organism>
<comment type="similarity">
    <text evidence="1">Belongs to the UDP-glycosyltransferase family.</text>
</comment>